<dbReference type="AlphaFoldDB" id="A0A4Y7PEE0"/>
<feature type="region of interest" description="Disordered" evidence="1">
    <location>
        <begin position="1"/>
        <end position="83"/>
    </location>
</feature>
<protein>
    <submittedName>
        <fullName evidence="2">Uncharacterized protein</fullName>
    </submittedName>
</protein>
<sequence length="83" mass="9125">MPRPRCKAPLPPTHPSHSELEEGEIPEPVTPKDASRKAGKATRRVKNSKPYSRPQPASQSSKKAKKMSAQEEGKEKDAIKKPA</sequence>
<feature type="compositionally biased region" description="Basic residues" evidence="1">
    <location>
        <begin position="37"/>
        <end position="47"/>
    </location>
</feature>
<reference evidence="2 3" key="1">
    <citation type="submission" date="2018-06" db="EMBL/GenBank/DDBJ databases">
        <title>A transcriptomic atlas of mushroom development highlights an independent origin of complex multicellularity.</title>
        <authorList>
            <consortium name="DOE Joint Genome Institute"/>
            <person name="Krizsan K."/>
            <person name="Almasi E."/>
            <person name="Merenyi Z."/>
            <person name="Sahu N."/>
            <person name="Viragh M."/>
            <person name="Koszo T."/>
            <person name="Mondo S."/>
            <person name="Kiss B."/>
            <person name="Balint B."/>
            <person name="Kues U."/>
            <person name="Barry K."/>
            <person name="Hegedus J.C."/>
            <person name="Henrissat B."/>
            <person name="Johnson J."/>
            <person name="Lipzen A."/>
            <person name="Ohm R."/>
            <person name="Nagy I."/>
            <person name="Pangilinan J."/>
            <person name="Yan J."/>
            <person name="Xiong Y."/>
            <person name="Grigoriev I.V."/>
            <person name="Hibbett D.S."/>
            <person name="Nagy L.G."/>
        </authorList>
    </citation>
    <scope>NUCLEOTIDE SEQUENCE [LARGE SCALE GENOMIC DNA]</scope>
    <source>
        <strain evidence="2 3">SZMC22713</strain>
    </source>
</reference>
<keyword evidence="3" id="KW-1185">Reference proteome</keyword>
<dbReference type="VEuPathDB" id="FungiDB:BD410DRAFT_847235"/>
<feature type="compositionally biased region" description="Basic and acidic residues" evidence="1">
    <location>
        <begin position="68"/>
        <end position="83"/>
    </location>
</feature>
<organism evidence="2 3">
    <name type="scientific">Rickenella mellea</name>
    <dbReference type="NCBI Taxonomy" id="50990"/>
    <lineage>
        <taxon>Eukaryota</taxon>
        <taxon>Fungi</taxon>
        <taxon>Dikarya</taxon>
        <taxon>Basidiomycota</taxon>
        <taxon>Agaricomycotina</taxon>
        <taxon>Agaricomycetes</taxon>
        <taxon>Hymenochaetales</taxon>
        <taxon>Rickenellaceae</taxon>
        <taxon>Rickenella</taxon>
    </lineage>
</organism>
<dbReference type="Proteomes" id="UP000294933">
    <property type="component" value="Unassembled WGS sequence"/>
</dbReference>
<name>A0A4Y7PEE0_9AGAM</name>
<evidence type="ECO:0000313" key="2">
    <source>
        <dbReference type="EMBL" id="TDL13182.1"/>
    </source>
</evidence>
<proteinExistence type="predicted"/>
<gene>
    <name evidence="2" type="ORF">BD410DRAFT_847235</name>
</gene>
<evidence type="ECO:0000313" key="3">
    <source>
        <dbReference type="Proteomes" id="UP000294933"/>
    </source>
</evidence>
<evidence type="ECO:0000256" key="1">
    <source>
        <dbReference type="SAM" id="MobiDB-lite"/>
    </source>
</evidence>
<dbReference type="EMBL" id="ML170882">
    <property type="protein sequence ID" value="TDL13182.1"/>
    <property type="molecule type" value="Genomic_DNA"/>
</dbReference>
<accession>A0A4Y7PEE0</accession>